<gene>
    <name evidence="4" type="ORF">SAMN05216548_13112</name>
</gene>
<dbReference type="InterPro" id="IPR031325">
    <property type="entry name" value="RHS_repeat"/>
</dbReference>
<keyword evidence="5" id="KW-1185">Reference proteome</keyword>
<evidence type="ECO:0000313" key="4">
    <source>
        <dbReference type="EMBL" id="SER62077.1"/>
    </source>
</evidence>
<feature type="domain" description="Teneurin-like YD-shell" evidence="3">
    <location>
        <begin position="492"/>
        <end position="653"/>
    </location>
</feature>
<evidence type="ECO:0000256" key="2">
    <source>
        <dbReference type="SAM" id="MobiDB-lite"/>
    </source>
</evidence>
<dbReference type="Proteomes" id="UP000199647">
    <property type="component" value="Unassembled WGS sequence"/>
</dbReference>
<dbReference type="PRINTS" id="PR00394">
    <property type="entry name" value="RHSPROTEIN"/>
</dbReference>
<evidence type="ECO:0000256" key="1">
    <source>
        <dbReference type="ARBA" id="ARBA00022737"/>
    </source>
</evidence>
<dbReference type="Pfam" id="PF25023">
    <property type="entry name" value="TEN_YD-shell"/>
    <property type="match status" value="2"/>
</dbReference>
<dbReference type="PANTHER" id="PTHR32305">
    <property type="match status" value="1"/>
</dbReference>
<feature type="compositionally biased region" description="Polar residues" evidence="2">
    <location>
        <begin position="260"/>
        <end position="272"/>
    </location>
</feature>
<proteinExistence type="predicted"/>
<dbReference type="InterPro" id="IPR050708">
    <property type="entry name" value="T6SS_VgrG/RHS"/>
</dbReference>
<protein>
    <submittedName>
        <fullName evidence="4">RHS repeat-associated core domain-containing protein</fullName>
    </submittedName>
</protein>
<feature type="domain" description="Teneurin-like YD-shell" evidence="3">
    <location>
        <begin position="772"/>
        <end position="1059"/>
    </location>
</feature>
<dbReference type="Gene3D" id="2.180.10.10">
    <property type="entry name" value="RHS repeat-associated core"/>
    <property type="match status" value="3"/>
</dbReference>
<dbReference type="InterPro" id="IPR006530">
    <property type="entry name" value="YD"/>
</dbReference>
<dbReference type="NCBIfam" id="TIGR03696">
    <property type="entry name" value="Rhs_assc_core"/>
    <property type="match status" value="1"/>
</dbReference>
<keyword evidence="1" id="KW-0677">Repeat</keyword>
<sequence>MVARPDGALLQFVKSNGVWNANDRDVVGTLATDGSTTWTYTDNNDISYTYAFSTGKLNSISWKSGYTQTLNYDPDGQLTSVSDTFGRSLLFAFADGVVQSITDPDGNVIAYHYDVGPISGHSDRLSSVVFPGANAPAVSYKYENATYPYALTGVVDENGKQFASWNYTDTSLAERSENAGGVNSTTFSYSLNSSGTGTVLVTNPLGKQSTYHIGYVGNVGKVTSITTAATAHTPATTESFTYDTNGFVASHTDRDGHVTRYTNNSRGQTTAETDGYGTAAARTINTTWDANLHVPTEVTEPGLTRTFQYDASGRLTQRTDTDTTTGTLPYSTNGESRTWSYAYTALGELQSVDGPLPGTGDTISFTYDAHGCVASVTDPLGHATTIGTVNGRCEPLTSTDANGVETDYTYDVRGRLTGVTRNPGANAAVTGFTLDPVGQIVSVSLPDGTSLAFSYDDARRLSSVTDDQNNSINYTLDAMGNRTAADIKDASGTLKKRQTATFDELGRLLQSIGASAQTTQYGYDAVGNQVSRTDPRNKVYGQTFDALNRLMTQTDPDTHVTGVAYNLKSEITSVKDARSLSTTYVRDGFGDIIERVSPNTGTTDYWYDAAGRLTKQVDARGIETDFTYDNANRVLTKTYPTDASENTTYTYDSAVAGNIGVGRLTEVNDASGSTKLTYNELGQIVVDQRTIGTQTYITGYSYDPAGHVLTITYPSGRLVTYTRDSAARITAVSTRQDSTASDQQVVTGGAYLPFGPLTGFNFGNGLSLALGYDQDYRLTNLTAGRDATAIQNLALGYDAAGNTLSVADAVASNRSQTFTYDDLNRLATGSGLYGARSYTYDGVGNRLTASDGTATETFSYPATSNRLTSVVTGPNTRSFSYLASGQVSQDIRTSTENYAFGYNNAGRMSTASRNGSTVGTYLYNALGQRVQKIDGSSTTQFVHDEQGHLIEEADASGKAIKEYVWLADLLVAMVDYNGSGPVLYAVHTDQIGRPQKLTDSAGAIAWDGVFDPFGNPTSITGPANTSLRFPGQFFDSETQLSQNWMRDYDPTIGRYIQSDPLGVAAGIDTYGYANGNPVSFTDQDGQELVGAAVGGLLGAINGGIGAYSAGGSAFDIAKGAFVGGAIGAGVGLLDPTGGVATAALIGGLAGGAENLAGQEIANYGQDKPLSCINVGSAAASTIGGAAGGALASAASRLAAGTVPSVAAAETAEEGITLYRGVDAAHPGYSNAINGVANPVGGDASIAEHVFGGNTASEYTSWTTDFSVAEGFATKESGSGVVIWKTFPSNSVIASPGNAAAMGESEFLVPGPVTGADTMRVPAWR</sequence>
<reference evidence="4 5" key="1">
    <citation type="submission" date="2016-10" db="EMBL/GenBank/DDBJ databases">
        <authorList>
            <person name="de Groot N.N."/>
        </authorList>
    </citation>
    <scope>NUCLEOTIDE SEQUENCE [LARGE SCALE GENOMIC DNA]</scope>
    <source>
        <strain evidence="4 5">A52C2</strain>
    </source>
</reference>
<evidence type="ECO:0000259" key="3">
    <source>
        <dbReference type="Pfam" id="PF25023"/>
    </source>
</evidence>
<dbReference type="STRING" id="1855383.SAMN05216548_13112"/>
<evidence type="ECO:0000313" key="5">
    <source>
        <dbReference type="Proteomes" id="UP000199647"/>
    </source>
</evidence>
<name>A0A1H9QNT8_9HYPH</name>
<dbReference type="EMBL" id="FOFG01000031">
    <property type="protein sequence ID" value="SER62077.1"/>
    <property type="molecule type" value="Genomic_DNA"/>
</dbReference>
<dbReference type="InterPro" id="IPR022385">
    <property type="entry name" value="Rhs_assc_core"/>
</dbReference>
<dbReference type="InterPro" id="IPR056823">
    <property type="entry name" value="TEN-like_YD-shell"/>
</dbReference>
<dbReference type="Pfam" id="PF05593">
    <property type="entry name" value="RHS_repeat"/>
    <property type="match status" value="4"/>
</dbReference>
<feature type="region of interest" description="Disordered" evidence="2">
    <location>
        <begin position="254"/>
        <end position="273"/>
    </location>
</feature>
<organism evidence="4 5">
    <name type="scientific">Faunimonas pinastri</name>
    <dbReference type="NCBI Taxonomy" id="1855383"/>
    <lineage>
        <taxon>Bacteria</taxon>
        <taxon>Pseudomonadati</taxon>
        <taxon>Pseudomonadota</taxon>
        <taxon>Alphaproteobacteria</taxon>
        <taxon>Hyphomicrobiales</taxon>
        <taxon>Afifellaceae</taxon>
        <taxon>Faunimonas</taxon>
    </lineage>
</organism>
<dbReference type="NCBIfam" id="TIGR01643">
    <property type="entry name" value="YD_repeat_2x"/>
    <property type="match status" value="9"/>
</dbReference>
<dbReference type="PANTHER" id="PTHR32305:SF15">
    <property type="entry name" value="PROTEIN RHSA-RELATED"/>
    <property type="match status" value="1"/>
</dbReference>
<accession>A0A1H9QNT8</accession>